<name>A0A645DAM1_9ZZZZ</name>
<protein>
    <submittedName>
        <fullName evidence="3">Sensor histidine kinase ResE</fullName>
        <ecNumber evidence="3">2.7.13.3</ecNumber>
    </submittedName>
</protein>
<evidence type="ECO:0000256" key="1">
    <source>
        <dbReference type="ARBA" id="ARBA00022553"/>
    </source>
</evidence>
<dbReference type="SMART" id="SM00387">
    <property type="entry name" value="HATPase_c"/>
    <property type="match status" value="1"/>
</dbReference>
<feature type="domain" description="Histidine kinase" evidence="2">
    <location>
        <begin position="1"/>
        <end position="101"/>
    </location>
</feature>
<proteinExistence type="predicted"/>
<gene>
    <name evidence="3" type="primary">resE_20</name>
    <name evidence="3" type="ORF">SDC9_133430</name>
</gene>
<keyword evidence="1" id="KW-0597">Phosphoprotein</keyword>
<evidence type="ECO:0000259" key="2">
    <source>
        <dbReference type="PROSITE" id="PS50109"/>
    </source>
</evidence>
<evidence type="ECO:0000313" key="3">
    <source>
        <dbReference type="EMBL" id="MPM86341.1"/>
    </source>
</evidence>
<dbReference type="CDD" id="cd00075">
    <property type="entry name" value="HATPase"/>
    <property type="match status" value="1"/>
</dbReference>
<dbReference type="PROSITE" id="PS50109">
    <property type="entry name" value="HIS_KIN"/>
    <property type="match status" value="1"/>
</dbReference>
<dbReference type="PANTHER" id="PTHR43547">
    <property type="entry name" value="TWO-COMPONENT HISTIDINE KINASE"/>
    <property type="match status" value="1"/>
</dbReference>
<dbReference type="SUPFAM" id="SSF55874">
    <property type="entry name" value="ATPase domain of HSP90 chaperone/DNA topoisomerase II/histidine kinase"/>
    <property type="match status" value="1"/>
</dbReference>
<dbReference type="PANTHER" id="PTHR43547:SF2">
    <property type="entry name" value="HYBRID SIGNAL TRANSDUCTION HISTIDINE KINASE C"/>
    <property type="match status" value="1"/>
</dbReference>
<dbReference type="InterPro" id="IPR036890">
    <property type="entry name" value="HATPase_C_sf"/>
</dbReference>
<dbReference type="GO" id="GO:0000155">
    <property type="term" value="F:phosphorelay sensor kinase activity"/>
    <property type="evidence" value="ECO:0007669"/>
    <property type="project" value="TreeGrafter"/>
</dbReference>
<dbReference type="AlphaFoldDB" id="A0A645DAM1"/>
<keyword evidence="3" id="KW-0808">Transferase</keyword>
<dbReference type="EMBL" id="VSSQ01034408">
    <property type="protein sequence ID" value="MPM86341.1"/>
    <property type="molecule type" value="Genomic_DNA"/>
</dbReference>
<dbReference type="PRINTS" id="PR00344">
    <property type="entry name" value="BCTRLSENSOR"/>
</dbReference>
<dbReference type="EC" id="2.7.13.3" evidence="3"/>
<organism evidence="3">
    <name type="scientific">bioreactor metagenome</name>
    <dbReference type="NCBI Taxonomy" id="1076179"/>
    <lineage>
        <taxon>unclassified sequences</taxon>
        <taxon>metagenomes</taxon>
        <taxon>ecological metagenomes</taxon>
    </lineage>
</organism>
<dbReference type="Gene3D" id="3.30.565.10">
    <property type="entry name" value="Histidine kinase-like ATPase, C-terminal domain"/>
    <property type="match status" value="1"/>
</dbReference>
<comment type="caution">
    <text evidence="3">The sequence shown here is derived from an EMBL/GenBank/DDBJ whole genome shotgun (WGS) entry which is preliminary data.</text>
</comment>
<accession>A0A645DAM1</accession>
<sequence>MFCNLLDNAAKHGGSGKRIAASVTMENEYEVVRVRDFGPGIPEAELPFVKQKFYKGSSKARGSGIGLAVCDEIVTLHNGKFDIANADGGGTVVTIRLPMGN</sequence>
<dbReference type="InterPro" id="IPR003594">
    <property type="entry name" value="HATPase_dom"/>
</dbReference>
<reference evidence="3" key="1">
    <citation type="submission" date="2019-08" db="EMBL/GenBank/DDBJ databases">
        <authorList>
            <person name="Kucharzyk K."/>
            <person name="Murdoch R.W."/>
            <person name="Higgins S."/>
            <person name="Loffler F."/>
        </authorList>
    </citation>
    <scope>NUCLEOTIDE SEQUENCE</scope>
</reference>
<keyword evidence="3" id="KW-0418">Kinase</keyword>
<dbReference type="InterPro" id="IPR005467">
    <property type="entry name" value="His_kinase_dom"/>
</dbReference>
<dbReference type="Pfam" id="PF02518">
    <property type="entry name" value="HATPase_c"/>
    <property type="match status" value="1"/>
</dbReference>
<dbReference type="InterPro" id="IPR004358">
    <property type="entry name" value="Sig_transdc_His_kin-like_C"/>
</dbReference>